<dbReference type="AlphaFoldDB" id="F6H259"/>
<evidence type="ECO:0000256" key="2">
    <source>
        <dbReference type="SAM" id="SignalP"/>
    </source>
</evidence>
<feature type="chain" id="PRO_5003335293" evidence="2">
    <location>
        <begin position="25"/>
        <end position="86"/>
    </location>
</feature>
<reference evidence="4" key="1">
    <citation type="journal article" date="2007" name="Nature">
        <title>The grapevine genome sequence suggests ancestral hexaploidization in major angiosperm phyla.</title>
        <authorList>
            <consortium name="The French-Italian Public Consortium for Grapevine Genome Characterization."/>
            <person name="Jaillon O."/>
            <person name="Aury J.-M."/>
            <person name="Noel B."/>
            <person name="Policriti A."/>
            <person name="Clepet C."/>
            <person name="Casagrande A."/>
            <person name="Choisne N."/>
            <person name="Aubourg S."/>
            <person name="Vitulo N."/>
            <person name="Jubin C."/>
            <person name="Vezzi A."/>
            <person name="Legeai F."/>
            <person name="Hugueney P."/>
            <person name="Dasilva C."/>
            <person name="Horner D."/>
            <person name="Mica E."/>
            <person name="Jublot D."/>
            <person name="Poulain J."/>
            <person name="Bruyere C."/>
            <person name="Billault A."/>
            <person name="Segurens B."/>
            <person name="Gouyvenoux M."/>
            <person name="Ugarte E."/>
            <person name="Cattonaro F."/>
            <person name="Anthouard V."/>
            <person name="Vico V."/>
            <person name="Del Fabbro C."/>
            <person name="Alaux M."/>
            <person name="Di Gaspero G."/>
            <person name="Dumas V."/>
            <person name="Felice N."/>
            <person name="Paillard S."/>
            <person name="Juman I."/>
            <person name="Moroldo M."/>
            <person name="Scalabrin S."/>
            <person name="Canaguier A."/>
            <person name="Le Clainche I."/>
            <person name="Malacrida G."/>
            <person name="Durand E."/>
            <person name="Pesole G."/>
            <person name="Laucou V."/>
            <person name="Chatelet P."/>
            <person name="Merdinoglu D."/>
            <person name="Delledonne M."/>
            <person name="Pezzotti M."/>
            <person name="Lecharny A."/>
            <person name="Scarpelli C."/>
            <person name="Artiguenave F."/>
            <person name="Pe M.E."/>
            <person name="Valle G."/>
            <person name="Morgante M."/>
            <person name="Caboche M."/>
            <person name="Adam-Blondon A.-F."/>
            <person name="Weissenbach J."/>
            <person name="Quetier F."/>
            <person name="Wincker P."/>
        </authorList>
    </citation>
    <scope>NUCLEOTIDE SEQUENCE [LARGE SCALE GENOMIC DNA]</scope>
    <source>
        <strain evidence="4">cv. Pinot noir / PN40024</strain>
    </source>
</reference>
<dbReference type="InParanoid" id="F6H259"/>
<sequence length="86" mass="8669">MGALNKVIAILLSLSLILMTLALARGSRILSSSKEGPLVGGSGVYGSSKEKGVMARGPVPPSSSNPCTRSGVGNGNDQPCHPSTHP</sequence>
<evidence type="ECO:0000256" key="1">
    <source>
        <dbReference type="SAM" id="MobiDB-lite"/>
    </source>
</evidence>
<proteinExistence type="predicted"/>
<dbReference type="OrthoDB" id="10347957at2759"/>
<protein>
    <submittedName>
        <fullName evidence="3">Uncharacterized protein</fullName>
    </submittedName>
</protein>
<organism evidence="3 4">
    <name type="scientific">Vitis vinifera</name>
    <name type="common">Grape</name>
    <dbReference type="NCBI Taxonomy" id="29760"/>
    <lineage>
        <taxon>Eukaryota</taxon>
        <taxon>Viridiplantae</taxon>
        <taxon>Streptophyta</taxon>
        <taxon>Embryophyta</taxon>
        <taxon>Tracheophyta</taxon>
        <taxon>Spermatophyta</taxon>
        <taxon>Magnoliopsida</taxon>
        <taxon>eudicotyledons</taxon>
        <taxon>Gunneridae</taxon>
        <taxon>Pentapetalae</taxon>
        <taxon>rosids</taxon>
        <taxon>Vitales</taxon>
        <taxon>Vitaceae</taxon>
        <taxon>Viteae</taxon>
        <taxon>Vitis</taxon>
    </lineage>
</organism>
<dbReference type="HOGENOM" id="CLU_2502516_0_0_1"/>
<dbReference type="PaxDb" id="29760-VIT_19s0014g02950.t01"/>
<keyword evidence="4" id="KW-1185">Reference proteome</keyword>
<evidence type="ECO:0000313" key="4">
    <source>
        <dbReference type="Proteomes" id="UP000009183"/>
    </source>
</evidence>
<evidence type="ECO:0000313" key="3">
    <source>
        <dbReference type="EMBL" id="CCB46355.1"/>
    </source>
</evidence>
<dbReference type="Proteomes" id="UP000009183">
    <property type="component" value="Chromosome 19"/>
</dbReference>
<accession>F6H259</accession>
<feature type="region of interest" description="Disordered" evidence="1">
    <location>
        <begin position="32"/>
        <end position="86"/>
    </location>
</feature>
<gene>
    <name evidence="3" type="ordered locus">VIT_19s0014g02950</name>
</gene>
<name>F6H259_VITVI</name>
<feature type="signal peptide" evidence="2">
    <location>
        <begin position="1"/>
        <end position="24"/>
    </location>
</feature>
<keyword evidence="2" id="KW-0732">Signal</keyword>
<dbReference type="EMBL" id="FN595229">
    <property type="protein sequence ID" value="CCB46355.1"/>
    <property type="molecule type" value="Genomic_DNA"/>
</dbReference>